<dbReference type="SUPFAM" id="SSF56091">
    <property type="entry name" value="DNA ligase/mRNA capping enzyme, catalytic domain"/>
    <property type="match status" value="1"/>
</dbReference>
<dbReference type="InterPro" id="IPR050126">
    <property type="entry name" value="Ap4A_hydrolase"/>
</dbReference>
<dbReference type="PANTHER" id="PTHR42850">
    <property type="entry name" value="METALLOPHOSPHOESTERASE"/>
    <property type="match status" value="1"/>
</dbReference>
<dbReference type="OrthoDB" id="9807890at2"/>
<sequence length="856" mass="93490">MSEEDVTPRRLPVPEVSLVVLVGVSGSGKSTFAARCFAPYETVSSDECRGLVANDPTDQDATGDAFDLLHHLVGLRLRRGLLTVVDATNVQPDARRQLVALARDHDVLPVAIVLDVPERLALARNRERPERDFGDHVVRRQRSQLRRGLGGLRREGFRTVHVLDEEQAGRDVVVREPLRNDLRDRTGPFDVVGDVHGCRAELETLLQTLGYRLVRDEQGRPVDAVPPSGRTAVFVGDLVDRGPDSAGVLRLVMGMHAAGHALCVSGNHEAKLVRALSRRQVTPSHGLAGTLSELEAEGPEFTEQVRAWCDRLVSHHLLDAGRLVVAHAGLKEAYHGRASGRVRAFALYGDTTGESDEYGLPVRLPWARDYRGRATVLYGHTPTAETEWVNGTLCLDTGCVFGGRLSALRYPERELVSVPAEREHYAPVRPLAPEAPPERDPDQLSLSDVLVEGQGSGVRTRFLGRISVREANARAALEVVSRFALHPRWLPWLPPTMSPVATSALPDHLEHPAEAFSHYAGEGVTHLLCEEKHMGSRAVVLVCADADAARRRFGDPDGRTGAVWTRTGRSFFDPTTTGELLGRVRAAVGAAGLWEELGTDWLLLDAELLPWSAKARGLLRDQYAAVGAAARAAFPPALAGLQAAAGRGADVGALLARTSARAARATAFTAAYRRYCWEVDGLDGVQLAPFQVLASEGAAHHERDHGWHLALADRLVASDPTLFRTTGRVEVHTDDPASVEAATRWWEELTAAGGEGMVVKPYAGLVRTGRSLVQPGLKVRGREYLRLVYGPDHTDPATMERLRHRTLQHKRSLALREHALGLEALCRLTEGEPLWRVHEAVFAVLALESEPVDPRL</sequence>
<dbReference type="InterPro" id="IPR004843">
    <property type="entry name" value="Calcineurin-like_PHP"/>
</dbReference>
<organism evidence="3 4">
    <name type="scientific">Auraticoccus monumenti</name>
    <dbReference type="NCBI Taxonomy" id="675864"/>
    <lineage>
        <taxon>Bacteria</taxon>
        <taxon>Bacillati</taxon>
        <taxon>Actinomycetota</taxon>
        <taxon>Actinomycetes</taxon>
        <taxon>Propionibacteriales</taxon>
        <taxon>Propionibacteriaceae</taxon>
        <taxon>Auraticoccus</taxon>
    </lineage>
</organism>
<dbReference type="PANTHER" id="PTHR42850:SF7">
    <property type="entry name" value="BIS(5'-NUCLEOSYL)-TETRAPHOSPHATASE PRPE [ASYMMETRICAL]"/>
    <property type="match status" value="1"/>
</dbReference>
<keyword evidence="4" id="KW-1185">Reference proteome</keyword>
<dbReference type="GO" id="GO:0005737">
    <property type="term" value="C:cytoplasm"/>
    <property type="evidence" value="ECO:0007669"/>
    <property type="project" value="TreeGrafter"/>
</dbReference>
<dbReference type="SUPFAM" id="SSF56300">
    <property type="entry name" value="Metallo-dependent phosphatases"/>
    <property type="match status" value="1"/>
</dbReference>
<dbReference type="SUPFAM" id="SSF52540">
    <property type="entry name" value="P-loop containing nucleoside triphosphate hydrolases"/>
    <property type="match status" value="1"/>
</dbReference>
<name>A0A1G6YKY1_9ACTN</name>
<dbReference type="InterPro" id="IPR024028">
    <property type="entry name" value="PNKP_bac"/>
</dbReference>
<dbReference type="InterPro" id="IPR032380">
    <property type="entry name" value="PNKP_ligase_dom"/>
</dbReference>
<reference evidence="3 4" key="1">
    <citation type="submission" date="2016-10" db="EMBL/GenBank/DDBJ databases">
        <authorList>
            <person name="de Groot N.N."/>
        </authorList>
    </citation>
    <scope>NUCLEOTIDE SEQUENCE [LARGE SCALE GENOMIC DNA]</scope>
    <source>
        <strain evidence="3 4">MON 2.2</strain>
    </source>
</reference>
<dbReference type="CDD" id="cd07423">
    <property type="entry name" value="MPP_Prp_like"/>
    <property type="match status" value="1"/>
</dbReference>
<dbReference type="EMBL" id="LT629688">
    <property type="protein sequence ID" value="SDD90653.1"/>
    <property type="molecule type" value="Genomic_DNA"/>
</dbReference>
<dbReference type="Gene3D" id="3.40.50.300">
    <property type="entry name" value="P-loop containing nucleotide triphosphate hydrolases"/>
    <property type="match status" value="1"/>
</dbReference>
<dbReference type="InterPro" id="IPR041780">
    <property type="entry name" value="MPP_PrpE-like"/>
</dbReference>
<dbReference type="Gene3D" id="3.30.470.30">
    <property type="entry name" value="DNA ligase/mRNA capping enzyme"/>
    <property type="match status" value="2"/>
</dbReference>
<dbReference type="Pfam" id="PF13671">
    <property type="entry name" value="AAA_33"/>
    <property type="match status" value="1"/>
</dbReference>
<protein>
    <submittedName>
        <fullName evidence="3">Protein phosphatase</fullName>
    </submittedName>
</protein>
<feature type="domain" description="Polynucleotide kinase-phosphatase ligase" evidence="2">
    <location>
        <begin position="475"/>
        <end position="851"/>
    </location>
</feature>
<dbReference type="InterPro" id="IPR029052">
    <property type="entry name" value="Metallo-depent_PP-like"/>
</dbReference>
<dbReference type="AlphaFoldDB" id="A0A1G6YKY1"/>
<dbReference type="STRING" id="675864.SAMN04489747_2029"/>
<dbReference type="NCBIfam" id="TIGR04075">
    <property type="entry name" value="bacter_Pnkp"/>
    <property type="match status" value="1"/>
</dbReference>
<dbReference type="Proteomes" id="UP000198546">
    <property type="component" value="Chromosome i"/>
</dbReference>
<proteinExistence type="predicted"/>
<evidence type="ECO:0000313" key="4">
    <source>
        <dbReference type="Proteomes" id="UP000198546"/>
    </source>
</evidence>
<dbReference type="GO" id="GO:0016791">
    <property type="term" value="F:phosphatase activity"/>
    <property type="evidence" value="ECO:0007669"/>
    <property type="project" value="TreeGrafter"/>
</dbReference>
<accession>A0A1G6YKY1</accession>
<dbReference type="RefSeq" id="WP_090592948.1">
    <property type="nucleotide sequence ID" value="NZ_LT629688.1"/>
</dbReference>
<dbReference type="Pfam" id="PF00149">
    <property type="entry name" value="Metallophos"/>
    <property type="match status" value="1"/>
</dbReference>
<feature type="domain" description="Calcineurin-like phosphoesterase" evidence="1">
    <location>
        <begin position="188"/>
        <end position="382"/>
    </location>
</feature>
<evidence type="ECO:0000259" key="2">
    <source>
        <dbReference type="Pfam" id="PF16542"/>
    </source>
</evidence>
<evidence type="ECO:0000313" key="3">
    <source>
        <dbReference type="EMBL" id="SDD90653.1"/>
    </source>
</evidence>
<gene>
    <name evidence="3" type="ORF">SAMN04489747_2029</name>
</gene>
<evidence type="ECO:0000259" key="1">
    <source>
        <dbReference type="Pfam" id="PF00149"/>
    </source>
</evidence>
<dbReference type="Pfam" id="PF16542">
    <property type="entry name" value="PNKP_ligase"/>
    <property type="match status" value="1"/>
</dbReference>
<dbReference type="Gene3D" id="3.60.21.10">
    <property type="match status" value="1"/>
</dbReference>
<dbReference type="InterPro" id="IPR027417">
    <property type="entry name" value="P-loop_NTPase"/>
</dbReference>